<dbReference type="GO" id="GO:0005549">
    <property type="term" value="F:odorant binding"/>
    <property type="evidence" value="ECO:0007669"/>
    <property type="project" value="InterPro"/>
</dbReference>
<dbReference type="InterPro" id="IPR004117">
    <property type="entry name" value="7tm6_olfct_rcpt"/>
</dbReference>
<dbReference type="Proteomes" id="UP001497644">
    <property type="component" value="Chromosome 13"/>
</dbReference>
<evidence type="ECO:0000256" key="3">
    <source>
        <dbReference type="ARBA" id="ARBA00022692"/>
    </source>
</evidence>
<evidence type="ECO:0000256" key="6">
    <source>
        <dbReference type="ARBA" id="ARBA00023136"/>
    </source>
</evidence>
<dbReference type="Pfam" id="PF02949">
    <property type="entry name" value="7tm_6"/>
    <property type="match status" value="1"/>
</dbReference>
<keyword evidence="8 9" id="KW-0807">Transducer</keyword>
<evidence type="ECO:0000256" key="5">
    <source>
        <dbReference type="ARBA" id="ARBA00022989"/>
    </source>
</evidence>
<keyword evidence="2 9" id="KW-0716">Sensory transduction</keyword>
<feature type="transmembrane region" description="Helical" evidence="9">
    <location>
        <begin position="20"/>
        <end position="36"/>
    </location>
</feature>
<dbReference type="PANTHER" id="PTHR21137">
    <property type="entry name" value="ODORANT RECEPTOR"/>
    <property type="match status" value="1"/>
</dbReference>
<organism evidence="10 11">
    <name type="scientific">Lasius platythorax</name>
    <dbReference type="NCBI Taxonomy" id="488582"/>
    <lineage>
        <taxon>Eukaryota</taxon>
        <taxon>Metazoa</taxon>
        <taxon>Ecdysozoa</taxon>
        <taxon>Arthropoda</taxon>
        <taxon>Hexapoda</taxon>
        <taxon>Insecta</taxon>
        <taxon>Pterygota</taxon>
        <taxon>Neoptera</taxon>
        <taxon>Endopterygota</taxon>
        <taxon>Hymenoptera</taxon>
        <taxon>Apocrita</taxon>
        <taxon>Aculeata</taxon>
        <taxon>Formicoidea</taxon>
        <taxon>Formicidae</taxon>
        <taxon>Formicinae</taxon>
        <taxon>Lasius</taxon>
        <taxon>Lasius</taxon>
    </lineage>
</organism>
<keyword evidence="5 9" id="KW-1133">Transmembrane helix</keyword>
<keyword evidence="6 9" id="KW-0472">Membrane</keyword>
<dbReference type="AlphaFoldDB" id="A0AAV2NCU4"/>
<accession>A0AAV2NCU4</accession>
<sequence>MNRKSNDDQTEIERKDVISVEYYISYLLVIFGYARIWHVDSFSLCKMLFSTGATIVFILGNFLLLLSEIVAFMMSNDLKVFANIIGVICMHLVGLMKWCYCIKENRQIVDLTMKLEKCHVLCQQIDNSREGCEIYRNEMECARRYSSYFIYGWTSTCIYGALHWCTNPLLLGTWTLKQMNSTNHTFIRTLPFIAWYPFNTDNIYNYICLYLMQIIGGVSSALGIICYDCFYVTMLMIICAQFQYINTILRRIDFDNVPEAMFILERKLKNCLDCHTEIIKFLKTLQTFCGPVMFVQCVETLVLICLVSFEASTIKIAMDMESIFKLWALLEYFLAANIQLYFFCFFATQLEHLGLEIAQSVYFCGWELMMFKGRINQTENNFRKQLKHCKNIGQLVQIIMIQAQRPIVLTGGPFYVLSLETYRVIIGLAISNSVMLRTISER</sequence>
<feature type="transmembrane region" description="Helical" evidence="9">
    <location>
        <begin position="203"/>
        <end position="227"/>
    </location>
</feature>
<name>A0AAV2NCU4_9HYME</name>
<feature type="transmembrane region" description="Helical" evidence="9">
    <location>
        <begin position="48"/>
        <end position="74"/>
    </location>
</feature>
<evidence type="ECO:0000313" key="10">
    <source>
        <dbReference type="EMBL" id="CAL1677976.1"/>
    </source>
</evidence>
<feature type="transmembrane region" description="Helical" evidence="9">
    <location>
        <begin position="329"/>
        <end position="348"/>
    </location>
</feature>
<evidence type="ECO:0000256" key="9">
    <source>
        <dbReference type="RuleBase" id="RU351113"/>
    </source>
</evidence>
<proteinExistence type="inferred from homology"/>
<keyword evidence="4 9" id="KW-0552">Olfaction</keyword>
<reference evidence="10" key="1">
    <citation type="submission" date="2024-04" db="EMBL/GenBank/DDBJ databases">
        <authorList>
            <consortium name="Molecular Ecology Group"/>
        </authorList>
    </citation>
    <scope>NUCLEOTIDE SEQUENCE</scope>
</reference>
<gene>
    <name evidence="10" type="ORF">LPLAT_LOCUS3899</name>
</gene>
<evidence type="ECO:0000256" key="1">
    <source>
        <dbReference type="ARBA" id="ARBA00004141"/>
    </source>
</evidence>
<dbReference type="GO" id="GO:0005886">
    <property type="term" value="C:plasma membrane"/>
    <property type="evidence" value="ECO:0007669"/>
    <property type="project" value="UniProtKB-SubCell"/>
</dbReference>
<dbReference type="GO" id="GO:0007165">
    <property type="term" value="P:signal transduction"/>
    <property type="evidence" value="ECO:0007669"/>
    <property type="project" value="UniProtKB-KW"/>
</dbReference>
<keyword evidence="7 9" id="KW-0675">Receptor</keyword>
<comment type="subcellular location">
    <subcellularLocation>
        <location evidence="9">Cell membrane</location>
        <topology evidence="9">Multi-pass membrane protein</topology>
    </subcellularLocation>
    <subcellularLocation>
        <location evidence="1">Membrane</location>
        <topology evidence="1">Multi-pass membrane protein</topology>
    </subcellularLocation>
</comment>
<feature type="transmembrane region" description="Helical" evidence="9">
    <location>
        <begin position="288"/>
        <end position="309"/>
    </location>
</feature>
<evidence type="ECO:0000256" key="2">
    <source>
        <dbReference type="ARBA" id="ARBA00022606"/>
    </source>
</evidence>
<feature type="transmembrane region" description="Helical" evidence="9">
    <location>
        <begin position="145"/>
        <end position="164"/>
    </location>
</feature>
<dbReference type="PANTHER" id="PTHR21137:SF42">
    <property type="entry name" value="ODORANT RECEPTOR 83A"/>
    <property type="match status" value="1"/>
</dbReference>
<dbReference type="EMBL" id="OZ034836">
    <property type="protein sequence ID" value="CAL1677976.1"/>
    <property type="molecule type" value="Genomic_DNA"/>
</dbReference>
<evidence type="ECO:0000256" key="8">
    <source>
        <dbReference type="ARBA" id="ARBA00023224"/>
    </source>
</evidence>
<evidence type="ECO:0000313" key="11">
    <source>
        <dbReference type="Proteomes" id="UP001497644"/>
    </source>
</evidence>
<evidence type="ECO:0000256" key="4">
    <source>
        <dbReference type="ARBA" id="ARBA00022725"/>
    </source>
</evidence>
<comment type="similarity">
    <text evidence="9">Belongs to the insect chemoreceptor superfamily. Heteromeric odorant receptor channel (TC 1.A.69) family.</text>
</comment>
<keyword evidence="11" id="KW-1185">Reference proteome</keyword>
<keyword evidence="3 9" id="KW-0812">Transmembrane</keyword>
<feature type="transmembrane region" description="Helical" evidence="9">
    <location>
        <begin position="80"/>
        <end position="100"/>
    </location>
</feature>
<evidence type="ECO:0000256" key="7">
    <source>
        <dbReference type="ARBA" id="ARBA00023170"/>
    </source>
</evidence>
<protein>
    <recommendedName>
        <fullName evidence="9">Odorant receptor</fullName>
    </recommendedName>
</protein>
<dbReference type="GO" id="GO:0004984">
    <property type="term" value="F:olfactory receptor activity"/>
    <property type="evidence" value="ECO:0007669"/>
    <property type="project" value="InterPro"/>
</dbReference>